<evidence type="ECO:0000313" key="1">
    <source>
        <dbReference type="EMBL" id="PWC02042.1"/>
    </source>
</evidence>
<dbReference type="AlphaFoldDB" id="A0A2U1T7S6"/>
<dbReference type="Proteomes" id="UP000244989">
    <property type="component" value="Unassembled WGS sequence"/>
</dbReference>
<organism evidence="1 2">
    <name type="scientific">Corynebacterium yudongzhengii</name>
    <dbReference type="NCBI Taxonomy" id="2080740"/>
    <lineage>
        <taxon>Bacteria</taxon>
        <taxon>Bacillati</taxon>
        <taxon>Actinomycetota</taxon>
        <taxon>Actinomycetes</taxon>
        <taxon>Mycobacteriales</taxon>
        <taxon>Corynebacteriaceae</taxon>
        <taxon>Corynebacterium</taxon>
    </lineage>
</organism>
<dbReference type="RefSeq" id="WP_108431953.1">
    <property type="nucleotide sequence ID" value="NZ_CP026947.1"/>
</dbReference>
<evidence type="ECO:0000313" key="2">
    <source>
        <dbReference type="Proteomes" id="UP000244989"/>
    </source>
</evidence>
<sequence>MEVAEHVGARLDLFVEVEGVTFDRSEGVADEVGVLVLFIFGVEQRDGLPLLRVAVFWQGDKAIPGGGSGVREKSLQLFPNSYGPSLSIGSRSGPVRSTLPSSFTVIVSQ</sequence>
<protein>
    <submittedName>
        <fullName evidence="1">Uncharacterized protein</fullName>
    </submittedName>
</protein>
<dbReference type="KEGG" id="cyz:C3B44_08210"/>
<name>A0A2U1T7S6_9CORY</name>
<dbReference type="EMBL" id="QEEZ01000006">
    <property type="protein sequence ID" value="PWC02042.1"/>
    <property type="molecule type" value="Genomic_DNA"/>
</dbReference>
<comment type="caution">
    <text evidence="1">The sequence shown here is derived from an EMBL/GenBank/DDBJ whole genome shotgun (WGS) entry which is preliminary data.</text>
</comment>
<gene>
    <name evidence="1" type="ORF">DF222_04165</name>
</gene>
<reference evidence="2" key="1">
    <citation type="submission" date="2018-04" db="EMBL/GenBank/DDBJ databases">
        <authorList>
            <person name="Liu S."/>
            <person name="Wang Z."/>
            <person name="Li J."/>
        </authorList>
    </citation>
    <scope>NUCLEOTIDE SEQUENCE [LARGE SCALE GENOMIC DNA]</scope>
    <source>
        <strain evidence="2">2189</strain>
    </source>
</reference>
<keyword evidence="2" id="KW-1185">Reference proteome</keyword>
<accession>A0A2U1T7S6</accession>
<proteinExistence type="predicted"/>